<evidence type="ECO:0000313" key="2">
    <source>
        <dbReference type="Proteomes" id="UP000799753"/>
    </source>
</evidence>
<gene>
    <name evidence="1" type="ORF">P280DRAFT_467127</name>
</gene>
<protein>
    <submittedName>
        <fullName evidence="1">Uncharacterized protein</fullName>
    </submittedName>
</protein>
<dbReference type="Proteomes" id="UP000799753">
    <property type="component" value="Unassembled WGS sequence"/>
</dbReference>
<reference evidence="1" key="1">
    <citation type="journal article" date="2020" name="Stud. Mycol.">
        <title>101 Dothideomycetes genomes: a test case for predicting lifestyles and emergence of pathogens.</title>
        <authorList>
            <person name="Haridas S."/>
            <person name="Albert R."/>
            <person name="Binder M."/>
            <person name="Bloem J."/>
            <person name="Labutti K."/>
            <person name="Salamov A."/>
            <person name="Andreopoulos B."/>
            <person name="Baker S."/>
            <person name="Barry K."/>
            <person name="Bills G."/>
            <person name="Bluhm B."/>
            <person name="Cannon C."/>
            <person name="Castanera R."/>
            <person name="Culley D."/>
            <person name="Daum C."/>
            <person name="Ezra D."/>
            <person name="Gonzalez J."/>
            <person name="Henrissat B."/>
            <person name="Kuo A."/>
            <person name="Liang C."/>
            <person name="Lipzen A."/>
            <person name="Lutzoni F."/>
            <person name="Magnuson J."/>
            <person name="Mondo S."/>
            <person name="Nolan M."/>
            <person name="Ohm R."/>
            <person name="Pangilinan J."/>
            <person name="Park H.-J."/>
            <person name="Ramirez L."/>
            <person name="Alfaro M."/>
            <person name="Sun H."/>
            <person name="Tritt A."/>
            <person name="Yoshinaga Y."/>
            <person name="Zwiers L.-H."/>
            <person name="Turgeon B."/>
            <person name="Goodwin S."/>
            <person name="Spatafora J."/>
            <person name="Crous P."/>
            <person name="Grigoriev I."/>
        </authorList>
    </citation>
    <scope>NUCLEOTIDE SEQUENCE</scope>
    <source>
        <strain evidence="1">CBS 473.64</strain>
    </source>
</reference>
<name>A0A6A6SA31_9PLEO</name>
<proteinExistence type="predicted"/>
<organism evidence="1 2">
    <name type="scientific">Massarina eburnea CBS 473.64</name>
    <dbReference type="NCBI Taxonomy" id="1395130"/>
    <lineage>
        <taxon>Eukaryota</taxon>
        <taxon>Fungi</taxon>
        <taxon>Dikarya</taxon>
        <taxon>Ascomycota</taxon>
        <taxon>Pezizomycotina</taxon>
        <taxon>Dothideomycetes</taxon>
        <taxon>Pleosporomycetidae</taxon>
        <taxon>Pleosporales</taxon>
        <taxon>Massarineae</taxon>
        <taxon>Massarinaceae</taxon>
        <taxon>Massarina</taxon>
    </lineage>
</organism>
<sequence length="82" mass="8717">MCQHPPKTSTGGLTAAVPSTTCAAMGRTTPSSSSLNLAERTCIVACRNRREQVATHTHTHLRLIPFPSPLTLSPLLTCFTVA</sequence>
<evidence type="ECO:0000313" key="1">
    <source>
        <dbReference type="EMBL" id="KAF2643024.1"/>
    </source>
</evidence>
<keyword evidence="2" id="KW-1185">Reference proteome</keyword>
<accession>A0A6A6SA31</accession>
<dbReference type="EMBL" id="MU006780">
    <property type="protein sequence ID" value="KAF2643024.1"/>
    <property type="molecule type" value="Genomic_DNA"/>
</dbReference>
<dbReference type="AlphaFoldDB" id="A0A6A6SA31"/>